<keyword evidence="2" id="KW-1185">Reference proteome</keyword>
<dbReference type="Proteomes" id="UP000735302">
    <property type="component" value="Unassembled WGS sequence"/>
</dbReference>
<evidence type="ECO:0000313" key="1">
    <source>
        <dbReference type="EMBL" id="GFN92505.1"/>
    </source>
</evidence>
<reference evidence="1 2" key="1">
    <citation type="journal article" date="2021" name="Elife">
        <title>Chloroplast acquisition without the gene transfer in kleptoplastic sea slugs, Plakobranchus ocellatus.</title>
        <authorList>
            <person name="Maeda T."/>
            <person name="Takahashi S."/>
            <person name="Yoshida T."/>
            <person name="Shimamura S."/>
            <person name="Takaki Y."/>
            <person name="Nagai Y."/>
            <person name="Toyoda A."/>
            <person name="Suzuki Y."/>
            <person name="Arimoto A."/>
            <person name="Ishii H."/>
            <person name="Satoh N."/>
            <person name="Nishiyama T."/>
            <person name="Hasebe M."/>
            <person name="Maruyama T."/>
            <person name="Minagawa J."/>
            <person name="Obokata J."/>
            <person name="Shigenobu S."/>
        </authorList>
    </citation>
    <scope>NUCLEOTIDE SEQUENCE [LARGE SCALE GENOMIC DNA]</scope>
</reference>
<name>A0AAV3Z9A8_9GAST</name>
<sequence length="73" mass="7610">MTGVLLGQAGYKKTSTQIDVRDATSCVNENGAATLAQGLGNLALDSDLGYYSAKTLYEGRYVVRSSSLAGIGF</sequence>
<dbReference type="AlphaFoldDB" id="A0AAV3Z9A8"/>
<proteinExistence type="predicted"/>
<organism evidence="1 2">
    <name type="scientific">Plakobranchus ocellatus</name>
    <dbReference type="NCBI Taxonomy" id="259542"/>
    <lineage>
        <taxon>Eukaryota</taxon>
        <taxon>Metazoa</taxon>
        <taxon>Spiralia</taxon>
        <taxon>Lophotrochozoa</taxon>
        <taxon>Mollusca</taxon>
        <taxon>Gastropoda</taxon>
        <taxon>Heterobranchia</taxon>
        <taxon>Euthyneura</taxon>
        <taxon>Panpulmonata</taxon>
        <taxon>Sacoglossa</taxon>
        <taxon>Placobranchoidea</taxon>
        <taxon>Plakobranchidae</taxon>
        <taxon>Plakobranchus</taxon>
    </lineage>
</organism>
<dbReference type="EMBL" id="BLXT01002252">
    <property type="protein sequence ID" value="GFN92505.1"/>
    <property type="molecule type" value="Genomic_DNA"/>
</dbReference>
<accession>A0AAV3Z9A8</accession>
<gene>
    <name evidence="1" type="ORF">PoB_001901100</name>
</gene>
<protein>
    <submittedName>
        <fullName evidence="1">Uncharacterized protein</fullName>
    </submittedName>
</protein>
<comment type="caution">
    <text evidence="1">The sequence shown here is derived from an EMBL/GenBank/DDBJ whole genome shotgun (WGS) entry which is preliminary data.</text>
</comment>
<evidence type="ECO:0000313" key="2">
    <source>
        <dbReference type="Proteomes" id="UP000735302"/>
    </source>
</evidence>